<dbReference type="SUPFAM" id="SSF52402">
    <property type="entry name" value="Adenine nucleotide alpha hydrolases-like"/>
    <property type="match status" value="1"/>
</dbReference>
<organism evidence="2 3">
    <name type="scientific">Clostridium perfringens</name>
    <dbReference type="NCBI Taxonomy" id="1502"/>
    <lineage>
        <taxon>Bacteria</taxon>
        <taxon>Bacillati</taxon>
        <taxon>Bacillota</taxon>
        <taxon>Clostridia</taxon>
        <taxon>Eubacteriales</taxon>
        <taxon>Clostridiaceae</taxon>
        <taxon>Clostridium</taxon>
    </lineage>
</organism>
<dbReference type="GO" id="GO:0017178">
    <property type="term" value="F:diphthine-ammonia ligase activity"/>
    <property type="evidence" value="ECO:0007669"/>
    <property type="project" value="TreeGrafter"/>
</dbReference>
<gene>
    <name evidence="2" type="ORF">NCTC8081_02043</name>
</gene>
<dbReference type="EMBL" id="UAWO01000002">
    <property type="protein sequence ID" value="SQC08127.1"/>
    <property type="molecule type" value="Genomic_DNA"/>
</dbReference>
<dbReference type="GO" id="GO:0017183">
    <property type="term" value="P:protein histidyl modification to diphthamide"/>
    <property type="evidence" value="ECO:0007669"/>
    <property type="project" value="TreeGrafter"/>
</dbReference>
<evidence type="ECO:0000313" key="2">
    <source>
        <dbReference type="EMBL" id="SQC08127.1"/>
    </source>
</evidence>
<dbReference type="AlphaFoldDB" id="A0A2X3C1Y8"/>
<reference evidence="2 3" key="1">
    <citation type="submission" date="2018-06" db="EMBL/GenBank/DDBJ databases">
        <authorList>
            <consortium name="Pathogen Informatics"/>
            <person name="Doyle S."/>
        </authorList>
    </citation>
    <scope>NUCLEOTIDE SEQUENCE [LARGE SCALE GENOMIC DNA]</scope>
    <source>
        <strain evidence="2 3">NCTC8081</strain>
    </source>
</reference>
<dbReference type="NCBIfam" id="TIGR00290">
    <property type="entry name" value="MJ0570_dom"/>
    <property type="match status" value="1"/>
</dbReference>
<sequence>MKKWSNGAKNKKFVASYSGGKDSTLALYKAMQEGTAIGIIVMMEEDGERSRAHSLFPSVLKAQAEAIGLPLFTVATNWEDYEKIFVKKLKEAKDLGAEVLVTGDIDVPEEDCWHERVTSGIGLGLGMPLWRKNHKEVVEEFVNLGFVTKIVTVNLNKGMKKEDLGRILTFDYIKELEERGIDPCGEAGEFHTIVIGGPLFKKELRVKHGEIISEGNYMYLTLELDDFKLSDE</sequence>
<dbReference type="PANTHER" id="PTHR12196:SF2">
    <property type="entry name" value="DIPHTHINE--AMMONIA LIGASE"/>
    <property type="match status" value="1"/>
</dbReference>
<dbReference type="RefSeq" id="WP_111945956.1">
    <property type="nucleotide sequence ID" value="NZ_CATNYA010000064.1"/>
</dbReference>
<dbReference type="InterPro" id="IPR014729">
    <property type="entry name" value="Rossmann-like_a/b/a_fold"/>
</dbReference>
<dbReference type="Gene3D" id="3.40.50.620">
    <property type="entry name" value="HUPs"/>
    <property type="match status" value="1"/>
</dbReference>
<dbReference type="Gene3D" id="3.90.1490.10">
    <property type="entry name" value="putative n-type atp pyrophosphatase, domain 2"/>
    <property type="match status" value="1"/>
</dbReference>
<name>A0A2X3C1Y8_CLOPF</name>
<dbReference type="PANTHER" id="PTHR12196">
    <property type="entry name" value="DOMAIN OF UNKNOWN FUNCTION 71 DUF71 -CONTAINING PROTEIN"/>
    <property type="match status" value="1"/>
</dbReference>
<dbReference type="InterPro" id="IPR002761">
    <property type="entry name" value="Diphthami_syn_dom"/>
</dbReference>
<dbReference type="InterPro" id="IPR030662">
    <property type="entry name" value="DPH6/MJ0570"/>
</dbReference>
<proteinExistence type="predicted"/>
<feature type="domain" description="Diphthamide synthase" evidence="1">
    <location>
        <begin position="12"/>
        <end position="223"/>
    </location>
</feature>
<dbReference type="CDD" id="cd01994">
    <property type="entry name" value="AANH_PF0828-like"/>
    <property type="match status" value="1"/>
</dbReference>
<protein>
    <submittedName>
        <fullName evidence="2">PP-loop superfamily ATP-utilizing enzyme</fullName>
    </submittedName>
</protein>
<evidence type="ECO:0000259" key="1">
    <source>
        <dbReference type="Pfam" id="PF01902"/>
    </source>
</evidence>
<dbReference type="Proteomes" id="UP000250234">
    <property type="component" value="Unassembled WGS sequence"/>
</dbReference>
<evidence type="ECO:0000313" key="3">
    <source>
        <dbReference type="Proteomes" id="UP000250234"/>
    </source>
</evidence>
<accession>A0A2X3C1Y8</accession>
<dbReference type="Pfam" id="PF01902">
    <property type="entry name" value="Diphthami_syn_2"/>
    <property type="match status" value="1"/>
</dbReference>